<name>A0A2P2IQS7_RHIMU</name>
<organism evidence="2">
    <name type="scientific">Rhizophora mucronata</name>
    <name type="common">Asiatic mangrove</name>
    <dbReference type="NCBI Taxonomy" id="61149"/>
    <lineage>
        <taxon>Eukaryota</taxon>
        <taxon>Viridiplantae</taxon>
        <taxon>Streptophyta</taxon>
        <taxon>Embryophyta</taxon>
        <taxon>Tracheophyta</taxon>
        <taxon>Spermatophyta</taxon>
        <taxon>Magnoliopsida</taxon>
        <taxon>eudicotyledons</taxon>
        <taxon>Gunneridae</taxon>
        <taxon>Pentapetalae</taxon>
        <taxon>rosids</taxon>
        <taxon>fabids</taxon>
        <taxon>Malpighiales</taxon>
        <taxon>Rhizophoraceae</taxon>
        <taxon>Rhizophora</taxon>
    </lineage>
</organism>
<proteinExistence type="predicted"/>
<feature type="region of interest" description="Disordered" evidence="1">
    <location>
        <begin position="1"/>
        <end position="33"/>
    </location>
</feature>
<reference evidence="2" key="1">
    <citation type="submission" date="2018-02" db="EMBL/GenBank/DDBJ databases">
        <title>Rhizophora mucronata_Transcriptome.</title>
        <authorList>
            <person name="Meera S.P."/>
            <person name="Sreeshan A."/>
            <person name="Augustine A."/>
        </authorList>
    </citation>
    <scope>NUCLEOTIDE SEQUENCE</scope>
    <source>
        <tissue evidence="2">Leaf</tissue>
    </source>
</reference>
<evidence type="ECO:0000256" key="1">
    <source>
        <dbReference type="SAM" id="MobiDB-lite"/>
    </source>
</evidence>
<dbReference type="AlphaFoldDB" id="A0A2P2IQS7"/>
<accession>A0A2P2IQS7</accession>
<protein>
    <submittedName>
        <fullName evidence="2">Uncharacterized protein</fullName>
    </submittedName>
</protein>
<sequence>MKSQANKRIGKRNESLSLLGGESERLKGQPHYPRIGGLSSKVWGAKAERETRLNVEPGESFSQDFALSLFCDGFLPVEVSSRVT</sequence>
<dbReference type="EMBL" id="GGEC01003092">
    <property type="protein sequence ID" value="MBW83575.1"/>
    <property type="molecule type" value="Transcribed_RNA"/>
</dbReference>
<evidence type="ECO:0000313" key="2">
    <source>
        <dbReference type="EMBL" id="MBW83575.1"/>
    </source>
</evidence>